<keyword evidence="2" id="KW-1185">Reference proteome</keyword>
<evidence type="ECO:0000313" key="2">
    <source>
        <dbReference type="Proteomes" id="UP000308600"/>
    </source>
</evidence>
<reference evidence="1 2" key="1">
    <citation type="journal article" date="2019" name="Nat. Ecol. Evol.">
        <title>Megaphylogeny resolves global patterns of mushroom evolution.</title>
        <authorList>
            <person name="Varga T."/>
            <person name="Krizsan K."/>
            <person name="Foldi C."/>
            <person name="Dima B."/>
            <person name="Sanchez-Garcia M."/>
            <person name="Sanchez-Ramirez S."/>
            <person name="Szollosi G.J."/>
            <person name="Szarkandi J.G."/>
            <person name="Papp V."/>
            <person name="Albert L."/>
            <person name="Andreopoulos W."/>
            <person name="Angelini C."/>
            <person name="Antonin V."/>
            <person name="Barry K.W."/>
            <person name="Bougher N.L."/>
            <person name="Buchanan P."/>
            <person name="Buyck B."/>
            <person name="Bense V."/>
            <person name="Catcheside P."/>
            <person name="Chovatia M."/>
            <person name="Cooper J."/>
            <person name="Damon W."/>
            <person name="Desjardin D."/>
            <person name="Finy P."/>
            <person name="Geml J."/>
            <person name="Haridas S."/>
            <person name="Hughes K."/>
            <person name="Justo A."/>
            <person name="Karasinski D."/>
            <person name="Kautmanova I."/>
            <person name="Kiss B."/>
            <person name="Kocsube S."/>
            <person name="Kotiranta H."/>
            <person name="LaButti K.M."/>
            <person name="Lechner B.E."/>
            <person name="Liimatainen K."/>
            <person name="Lipzen A."/>
            <person name="Lukacs Z."/>
            <person name="Mihaltcheva S."/>
            <person name="Morgado L.N."/>
            <person name="Niskanen T."/>
            <person name="Noordeloos M.E."/>
            <person name="Ohm R.A."/>
            <person name="Ortiz-Santana B."/>
            <person name="Ovrebo C."/>
            <person name="Racz N."/>
            <person name="Riley R."/>
            <person name="Savchenko A."/>
            <person name="Shiryaev A."/>
            <person name="Soop K."/>
            <person name="Spirin V."/>
            <person name="Szebenyi C."/>
            <person name="Tomsovsky M."/>
            <person name="Tulloss R.E."/>
            <person name="Uehling J."/>
            <person name="Grigoriev I.V."/>
            <person name="Vagvolgyi C."/>
            <person name="Papp T."/>
            <person name="Martin F.M."/>
            <person name="Miettinen O."/>
            <person name="Hibbett D.S."/>
            <person name="Nagy L.G."/>
        </authorList>
    </citation>
    <scope>NUCLEOTIDE SEQUENCE [LARGE SCALE GENOMIC DNA]</scope>
    <source>
        <strain evidence="1 2">NL-1719</strain>
    </source>
</reference>
<sequence>MPSQRTTPPTRKPRKSGKPYASRPGPKPNDKPRKDMPKTSASKPQARTRSNLTLADWLTVFEFYRTHPHLTQENIVAHFATRKEGPLKFSQGAFSRNWAKRDEFEERAAAYPNALSAKRLRIVTRPDVERALYLWFRNMEEQRKLVTASAVYFELYEAR</sequence>
<proteinExistence type="predicted"/>
<protein>
    <submittedName>
        <fullName evidence="1">Uncharacterized protein</fullName>
    </submittedName>
</protein>
<gene>
    <name evidence="1" type="ORF">BDN72DRAFT_895693</name>
</gene>
<dbReference type="EMBL" id="ML208299">
    <property type="protein sequence ID" value="TFK71321.1"/>
    <property type="molecule type" value="Genomic_DNA"/>
</dbReference>
<dbReference type="Proteomes" id="UP000308600">
    <property type="component" value="Unassembled WGS sequence"/>
</dbReference>
<accession>A0ACD3B0F1</accession>
<name>A0ACD3B0F1_9AGAR</name>
<evidence type="ECO:0000313" key="1">
    <source>
        <dbReference type="EMBL" id="TFK71321.1"/>
    </source>
</evidence>
<organism evidence="1 2">
    <name type="scientific">Pluteus cervinus</name>
    <dbReference type="NCBI Taxonomy" id="181527"/>
    <lineage>
        <taxon>Eukaryota</taxon>
        <taxon>Fungi</taxon>
        <taxon>Dikarya</taxon>
        <taxon>Basidiomycota</taxon>
        <taxon>Agaricomycotina</taxon>
        <taxon>Agaricomycetes</taxon>
        <taxon>Agaricomycetidae</taxon>
        <taxon>Agaricales</taxon>
        <taxon>Pluteineae</taxon>
        <taxon>Pluteaceae</taxon>
        <taxon>Pluteus</taxon>
    </lineage>
</organism>